<dbReference type="AlphaFoldDB" id="A0AA40EDK7"/>
<organism evidence="2 3">
    <name type="scientific">Lasiosphaeris hirsuta</name>
    <dbReference type="NCBI Taxonomy" id="260670"/>
    <lineage>
        <taxon>Eukaryota</taxon>
        <taxon>Fungi</taxon>
        <taxon>Dikarya</taxon>
        <taxon>Ascomycota</taxon>
        <taxon>Pezizomycotina</taxon>
        <taxon>Sordariomycetes</taxon>
        <taxon>Sordariomycetidae</taxon>
        <taxon>Sordariales</taxon>
        <taxon>Lasiosphaeriaceae</taxon>
        <taxon>Lasiosphaeris</taxon>
    </lineage>
</organism>
<sequence length="60" mass="6411">MRSQLLLPPFLAVVSLGTLVASTPIYCPDLKRDAILKGDLPKEACCSYGRCLGDVVISMA</sequence>
<evidence type="ECO:0000313" key="2">
    <source>
        <dbReference type="EMBL" id="KAK0731418.1"/>
    </source>
</evidence>
<evidence type="ECO:0000313" key="3">
    <source>
        <dbReference type="Proteomes" id="UP001172102"/>
    </source>
</evidence>
<protein>
    <submittedName>
        <fullName evidence="2">Uncharacterized protein</fullName>
    </submittedName>
</protein>
<feature type="signal peptide" evidence="1">
    <location>
        <begin position="1"/>
        <end position="22"/>
    </location>
</feature>
<evidence type="ECO:0000256" key="1">
    <source>
        <dbReference type="SAM" id="SignalP"/>
    </source>
</evidence>
<dbReference type="EMBL" id="JAUKUA010000001">
    <property type="protein sequence ID" value="KAK0731418.1"/>
    <property type="molecule type" value="Genomic_DNA"/>
</dbReference>
<reference evidence="2" key="1">
    <citation type="submission" date="2023-06" db="EMBL/GenBank/DDBJ databases">
        <title>Genome-scale phylogeny and comparative genomics of the fungal order Sordariales.</title>
        <authorList>
            <consortium name="Lawrence Berkeley National Laboratory"/>
            <person name="Hensen N."/>
            <person name="Bonometti L."/>
            <person name="Westerberg I."/>
            <person name="Brannstrom I.O."/>
            <person name="Guillou S."/>
            <person name="Cros-Aarteil S."/>
            <person name="Calhoun S."/>
            <person name="Haridas S."/>
            <person name="Kuo A."/>
            <person name="Mondo S."/>
            <person name="Pangilinan J."/>
            <person name="Riley R."/>
            <person name="Labutti K."/>
            <person name="Andreopoulos B."/>
            <person name="Lipzen A."/>
            <person name="Chen C."/>
            <person name="Yanf M."/>
            <person name="Daum C."/>
            <person name="Ng V."/>
            <person name="Clum A."/>
            <person name="Steindorff A."/>
            <person name="Ohm R."/>
            <person name="Martin F."/>
            <person name="Silar P."/>
            <person name="Natvig D."/>
            <person name="Lalanne C."/>
            <person name="Gautier V."/>
            <person name="Ament-Velasquez S.L."/>
            <person name="Kruys A."/>
            <person name="Hutchinson M.I."/>
            <person name="Powell A.J."/>
            <person name="Barry K."/>
            <person name="Miller A.N."/>
            <person name="Grigoriev I.V."/>
            <person name="Debuchy R."/>
            <person name="Gladieux P."/>
            <person name="Thoren M.H."/>
            <person name="Johannesson H."/>
        </authorList>
    </citation>
    <scope>NUCLEOTIDE SEQUENCE</scope>
    <source>
        <strain evidence="2">SMH4607-1</strain>
    </source>
</reference>
<keyword evidence="3" id="KW-1185">Reference proteome</keyword>
<accession>A0AA40EDK7</accession>
<gene>
    <name evidence="2" type="ORF">B0H67DRAFT_479409</name>
</gene>
<comment type="caution">
    <text evidence="2">The sequence shown here is derived from an EMBL/GenBank/DDBJ whole genome shotgun (WGS) entry which is preliminary data.</text>
</comment>
<proteinExistence type="predicted"/>
<dbReference type="Proteomes" id="UP001172102">
    <property type="component" value="Unassembled WGS sequence"/>
</dbReference>
<name>A0AA40EDK7_9PEZI</name>
<feature type="chain" id="PRO_5041438834" evidence="1">
    <location>
        <begin position="23"/>
        <end position="60"/>
    </location>
</feature>
<keyword evidence="1" id="KW-0732">Signal</keyword>